<evidence type="ECO:0000313" key="11">
    <source>
        <dbReference type="EMBL" id="KAG9251013.1"/>
    </source>
</evidence>
<dbReference type="PANTHER" id="PTHR31586:SF1">
    <property type="entry name" value="CYTOCHROME C OXIDASE ASSEMBLY PROTEIN COX20, MITOCHONDRIAL"/>
    <property type="match status" value="1"/>
</dbReference>
<organism evidence="11 12">
    <name type="scientific">Emericellopsis atlantica</name>
    <dbReference type="NCBI Taxonomy" id="2614577"/>
    <lineage>
        <taxon>Eukaryota</taxon>
        <taxon>Fungi</taxon>
        <taxon>Dikarya</taxon>
        <taxon>Ascomycota</taxon>
        <taxon>Pezizomycotina</taxon>
        <taxon>Sordariomycetes</taxon>
        <taxon>Hypocreomycetidae</taxon>
        <taxon>Hypocreales</taxon>
        <taxon>Bionectriaceae</taxon>
        <taxon>Emericellopsis</taxon>
    </lineage>
</organism>
<evidence type="ECO:0000256" key="1">
    <source>
        <dbReference type="ARBA" id="ARBA00004273"/>
    </source>
</evidence>
<reference evidence="11" key="1">
    <citation type="journal article" date="2021" name="IMA Fungus">
        <title>Genomic characterization of three marine fungi, including Emericellopsis atlantica sp. nov. with signatures of a generalist lifestyle and marine biomass degradation.</title>
        <authorList>
            <person name="Hagestad O.C."/>
            <person name="Hou L."/>
            <person name="Andersen J.H."/>
            <person name="Hansen E.H."/>
            <person name="Altermark B."/>
            <person name="Li C."/>
            <person name="Kuhnert E."/>
            <person name="Cox R.J."/>
            <person name="Crous P.W."/>
            <person name="Spatafora J.W."/>
            <person name="Lail K."/>
            <person name="Amirebrahimi M."/>
            <person name="Lipzen A."/>
            <person name="Pangilinan J."/>
            <person name="Andreopoulos W."/>
            <person name="Hayes R.D."/>
            <person name="Ng V."/>
            <person name="Grigoriev I.V."/>
            <person name="Jackson S.A."/>
            <person name="Sutton T.D.S."/>
            <person name="Dobson A.D.W."/>
            <person name="Rama T."/>
        </authorList>
    </citation>
    <scope>NUCLEOTIDE SEQUENCE</scope>
    <source>
        <strain evidence="11">TS7</strain>
    </source>
</reference>
<evidence type="ECO:0000256" key="4">
    <source>
        <dbReference type="ARBA" id="ARBA00022692"/>
    </source>
</evidence>
<dbReference type="Proteomes" id="UP000887229">
    <property type="component" value="Unassembled WGS sequence"/>
</dbReference>
<evidence type="ECO:0000256" key="3">
    <source>
        <dbReference type="ARBA" id="ARBA00017689"/>
    </source>
</evidence>
<proteinExistence type="inferred from homology"/>
<comment type="caution">
    <text evidence="11">The sequence shown here is derived from an EMBL/GenBank/DDBJ whole genome shotgun (WGS) entry which is preliminary data.</text>
</comment>
<evidence type="ECO:0000256" key="9">
    <source>
        <dbReference type="PIRNR" id="PIRNR007871"/>
    </source>
</evidence>
<dbReference type="PIRSF" id="PIRSF007871">
    <property type="entry name" value="Cox20"/>
    <property type="match status" value="1"/>
</dbReference>
<dbReference type="GO" id="GO:0033617">
    <property type="term" value="P:mitochondrial respiratory chain complex IV assembly"/>
    <property type="evidence" value="ECO:0007669"/>
    <property type="project" value="InterPro"/>
</dbReference>
<feature type="region of interest" description="Disordered" evidence="10">
    <location>
        <begin position="132"/>
        <end position="164"/>
    </location>
</feature>
<dbReference type="GO" id="GO:0005743">
    <property type="term" value="C:mitochondrial inner membrane"/>
    <property type="evidence" value="ECO:0007669"/>
    <property type="project" value="UniProtKB-SubCell"/>
</dbReference>
<comment type="similarity">
    <text evidence="2 9">Belongs to the COX20 family.</text>
</comment>
<comment type="subcellular location">
    <subcellularLocation>
        <location evidence="1 9">Mitochondrion inner membrane</location>
    </subcellularLocation>
</comment>
<feature type="region of interest" description="Disordered" evidence="10">
    <location>
        <begin position="1"/>
        <end position="23"/>
    </location>
</feature>
<gene>
    <name evidence="11" type="ORF">F5Z01DRAFT_328861</name>
</gene>
<keyword evidence="12" id="KW-1185">Reference proteome</keyword>
<evidence type="ECO:0000256" key="8">
    <source>
        <dbReference type="ARBA" id="ARBA00023136"/>
    </source>
</evidence>
<dbReference type="Pfam" id="PF12597">
    <property type="entry name" value="Cox20"/>
    <property type="match status" value="1"/>
</dbReference>
<dbReference type="PANTHER" id="PTHR31586">
    <property type="entry name" value="CYTOCHROME C OXIDASE PROTEIN 20"/>
    <property type="match status" value="1"/>
</dbReference>
<dbReference type="PRINTS" id="PR02049">
    <property type="entry name" value="PROTEINF36A"/>
</dbReference>
<evidence type="ECO:0000256" key="6">
    <source>
        <dbReference type="ARBA" id="ARBA00022989"/>
    </source>
</evidence>
<evidence type="ECO:0000256" key="5">
    <source>
        <dbReference type="ARBA" id="ARBA00022792"/>
    </source>
</evidence>
<evidence type="ECO:0000256" key="2">
    <source>
        <dbReference type="ARBA" id="ARBA00009575"/>
    </source>
</evidence>
<keyword evidence="5 9" id="KW-0999">Mitochondrion inner membrane</keyword>
<name>A0A9P7ZGG3_9HYPO</name>
<accession>A0A9P7ZGG3</accession>
<evidence type="ECO:0000256" key="7">
    <source>
        <dbReference type="ARBA" id="ARBA00023128"/>
    </source>
</evidence>
<dbReference type="OrthoDB" id="14603at2759"/>
<keyword evidence="4" id="KW-0812">Transmembrane</keyword>
<feature type="compositionally biased region" description="Pro residues" evidence="10">
    <location>
        <begin position="1"/>
        <end position="15"/>
    </location>
</feature>
<keyword evidence="7 9" id="KW-0496">Mitochondrion</keyword>
<dbReference type="AlphaFoldDB" id="A0A9P7ZGG3"/>
<keyword evidence="8 9" id="KW-0472">Membrane</keyword>
<dbReference type="GeneID" id="70289999"/>
<feature type="compositionally biased region" description="Basic and acidic residues" evidence="10">
    <location>
        <begin position="132"/>
        <end position="154"/>
    </location>
</feature>
<evidence type="ECO:0000313" key="12">
    <source>
        <dbReference type="Proteomes" id="UP000887229"/>
    </source>
</evidence>
<comment type="function">
    <text evidence="9">Involved in the assembly of the cytochrome c oxidase complex.</text>
</comment>
<sequence>MASPVPPNPNSPSTPPNQKTLNVWNKPIDEQDAKNHAGPVTFTEAVETVKIGELSEVAKYPCVRNALLQGIGAGFGAGGLRFVAGGHVFRCVNWACGTFLAASMASYEWCQYGRRCERREMKRNIEIVTEGRKDQARKKMEQQREEAEARKLQESQKPWYSRFW</sequence>
<dbReference type="InterPro" id="IPR022533">
    <property type="entry name" value="Cox20"/>
</dbReference>
<protein>
    <recommendedName>
        <fullName evidence="3 9">Cytochrome c oxidase assembly protein COX20, mitochondrial</fullName>
    </recommendedName>
</protein>
<dbReference type="EMBL" id="MU251271">
    <property type="protein sequence ID" value="KAG9251013.1"/>
    <property type="molecule type" value="Genomic_DNA"/>
</dbReference>
<keyword evidence="6" id="KW-1133">Transmembrane helix</keyword>
<evidence type="ECO:0000256" key="10">
    <source>
        <dbReference type="SAM" id="MobiDB-lite"/>
    </source>
</evidence>
<dbReference type="RefSeq" id="XP_046114937.1">
    <property type="nucleotide sequence ID" value="XM_046259096.1"/>
</dbReference>